<evidence type="ECO:0000313" key="2">
    <source>
        <dbReference type="Proteomes" id="UP000002640"/>
    </source>
</evidence>
<dbReference type="OMA" id="MGVAAWE"/>
<dbReference type="RefSeq" id="XP_009535262.1">
    <property type="nucleotide sequence ID" value="XM_009536967.1"/>
</dbReference>
<name>G5A5M4_PHYSP</name>
<protein>
    <submittedName>
        <fullName evidence="1">Uncharacterized protein</fullName>
    </submittedName>
</protein>
<dbReference type="Proteomes" id="UP000002640">
    <property type="component" value="Unassembled WGS sequence"/>
</dbReference>
<proteinExistence type="predicted"/>
<evidence type="ECO:0000313" key="1">
    <source>
        <dbReference type="EMBL" id="EGZ08629.1"/>
    </source>
</evidence>
<dbReference type="AlphaFoldDB" id="G5A5M4"/>
<dbReference type="InParanoid" id="G5A5M4"/>
<keyword evidence="2" id="KW-1185">Reference proteome</keyword>
<accession>G5A5M4</accession>
<dbReference type="KEGG" id="psoj:PHYSODRAFT_525193"/>
<dbReference type="EMBL" id="JH159160">
    <property type="protein sequence ID" value="EGZ08629.1"/>
    <property type="molecule type" value="Genomic_DNA"/>
</dbReference>
<sequence>MDEMYAGVDDFFEKVNMDELPCPGRRNTTPGSRAEGKFVELLDCYAVPFSLEDTEKVIWRCLGEEEPQSPKPAFVQHYHECENTLKQSMCSAFTAGSVHVRVIVRKVGRKYMEQDRGVFIFRRLIQPVADIPIVFHETTRLIVRPGSPTDLGPTTVIQSHRQSTASHDAYSLAAQRVPRAFIDMGVAAWEASITRFNHFVEDTLIRAH</sequence>
<organism evidence="1 2">
    <name type="scientific">Phytophthora sojae (strain P6497)</name>
    <name type="common">Soybean stem and root rot agent</name>
    <name type="synonym">Phytophthora megasperma f. sp. glycines</name>
    <dbReference type="NCBI Taxonomy" id="1094619"/>
    <lineage>
        <taxon>Eukaryota</taxon>
        <taxon>Sar</taxon>
        <taxon>Stramenopiles</taxon>
        <taxon>Oomycota</taxon>
        <taxon>Peronosporomycetes</taxon>
        <taxon>Peronosporales</taxon>
        <taxon>Peronosporaceae</taxon>
        <taxon>Phytophthora</taxon>
    </lineage>
</organism>
<dbReference type="GeneID" id="20660850"/>
<reference evidence="1 2" key="1">
    <citation type="journal article" date="2006" name="Science">
        <title>Phytophthora genome sequences uncover evolutionary origins and mechanisms of pathogenesis.</title>
        <authorList>
            <person name="Tyler B.M."/>
            <person name="Tripathy S."/>
            <person name="Zhang X."/>
            <person name="Dehal P."/>
            <person name="Jiang R.H."/>
            <person name="Aerts A."/>
            <person name="Arredondo F.D."/>
            <person name="Baxter L."/>
            <person name="Bensasson D."/>
            <person name="Beynon J.L."/>
            <person name="Chapman J."/>
            <person name="Damasceno C.M."/>
            <person name="Dorrance A.E."/>
            <person name="Dou D."/>
            <person name="Dickerman A.W."/>
            <person name="Dubchak I.L."/>
            <person name="Garbelotto M."/>
            <person name="Gijzen M."/>
            <person name="Gordon S.G."/>
            <person name="Govers F."/>
            <person name="Grunwald N.J."/>
            <person name="Huang W."/>
            <person name="Ivors K.L."/>
            <person name="Jones R.W."/>
            <person name="Kamoun S."/>
            <person name="Krampis K."/>
            <person name="Lamour K.H."/>
            <person name="Lee M.K."/>
            <person name="McDonald W.H."/>
            <person name="Medina M."/>
            <person name="Meijer H.J."/>
            <person name="Nordberg E.K."/>
            <person name="Maclean D.J."/>
            <person name="Ospina-Giraldo M.D."/>
            <person name="Morris P.F."/>
            <person name="Phuntumart V."/>
            <person name="Putnam N.H."/>
            <person name="Rash S."/>
            <person name="Rose J.K."/>
            <person name="Sakihama Y."/>
            <person name="Salamov A.A."/>
            <person name="Savidor A."/>
            <person name="Scheuring C.F."/>
            <person name="Smith B.M."/>
            <person name="Sobral B.W."/>
            <person name="Terry A."/>
            <person name="Torto-Alalibo T.A."/>
            <person name="Win J."/>
            <person name="Xu Z."/>
            <person name="Zhang H."/>
            <person name="Grigoriev I.V."/>
            <person name="Rokhsar D.S."/>
            <person name="Boore J.L."/>
        </authorList>
    </citation>
    <scope>NUCLEOTIDE SEQUENCE [LARGE SCALE GENOMIC DNA]</scope>
    <source>
        <strain evidence="1 2">P6497</strain>
    </source>
</reference>
<gene>
    <name evidence="1" type="ORF">PHYSODRAFT_525193</name>
</gene>